<dbReference type="Proteomes" id="UP000614047">
    <property type="component" value="Unassembled WGS sequence"/>
</dbReference>
<organism evidence="1 2">
    <name type="scientific">Actinomadura viridis</name>
    <dbReference type="NCBI Taxonomy" id="58110"/>
    <lineage>
        <taxon>Bacteria</taxon>
        <taxon>Bacillati</taxon>
        <taxon>Actinomycetota</taxon>
        <taxon>Actinomycetes</taxon>
        <taxon>Streptosporangiales</taxon>
        <taxon>Thermomonosporaceae</taxon>
        <taxon>Actinomadura</taxon>
    </lineage>
</organism>
<dbReference type="EMBL" id="JADOUA010000001">
    <property type="protein sequence ID" value="MBG6089976.1"/>
    <property type="molecule type" value="Genomic_DNA"/>
</dbReference>
<sequence>MTADAKPAWWRPGMPDSEVRMWEAAERAAAEAPVIEQGSDTWLRLKPLLAPIGEGIREMRAEQEQKPAA</sequence>
<dbReference type="RefSeq" id="WP_197012511.1">
    <property type="nucleotide sequence ID" value="NZ_BAABES010000010.1"/>
</dbReference>
<accession>A0A931GNW7</accession>
<evidence type="ECO:0000313" key="2">
    <source>
        <dbReference type="Proteomes" id="UP000614047"/>
    </source>
</evidence>
<name>A0A931GNW7_9ACTN</name>
<protein>
    <submittedName>
        <fullName evidence="1">Uncharacterized protein</fullName>
    </submittedName>
</protein>
<evidence type="ECO:0000313" key="1">
    <source>
        <dbReference type="EMBL" id="MBG6089976.1"/>
    </source>
</evidence>
<keyword evidence="2" id="KW-1185">Reference proteome</keyword>
<proteinExistence type="predicted"/>
<dbReference type="AlphaFoldDB" id="A0A931GNW7"/>
<comment type="caution">
    <text evidence="1">The sequence shown here is derived from an EMBL/GenBank/DDBJ whole genome shotgun (WGS) entry which is preliminary data.</text>
</comment>
<gene>
    <name evidence="1" type="ORF">IW256_004089</name>
</gene>
<reference evidence="1" key="1">
    <citation type="submission" date="2020-11" db="EMBL/GenBank/DDBJ databases">
        <title>Sequencing the genomes of 1000 actinobacteria strains.</title>
        <authorList>
            <person name="Klenk H.-P."/>
        </authorList>
    </citation>
    <scope>NUCLEOTIDE SEQUENCE</scope>
    <source>
        <strain evidence="1">DSM 43175</strain>
    </source>
</reference>